<sequence length="278" mass="31844">MFPITLNWNKVKNKLDNLKKQYELYHKIMFGSTGLEFNPMTGSLDAPDHCWKDKIKTYPEASKLRSKPLRCIPLLHVVFGDKTVVVEDSWQPRPGAHSCAPPADLSENDSLNNNADEREDPTQNNCLHPGDEWFEQVPMEFSPNLNETDPSLASQPSSSTHTQVKNVTRKRKRKSNSVDSTLDRIASTMEERNDIWEHMTSYKSKESTNSTEERMALVVKYVRVVPDLVPMTELYWASLDLIATNDVVRGLFLALPDAEKLPFLKRQTKESRNDFFDA</sequence>
<feature type="compositionally biased region" description="Polar residues" evidence="1">
    <location>
        <begin position="143"/>
        <end position="166"/>
    </location>
</feature>
<dbReference type="Proteomes" id="UP000836841">
    <property type="component" value="Chromosome 4"/>
</dbReference>
<proteinExistence type="predicted"/>
<keyword evidence="3" id="KW-1185">Reference proteome</keyword>
<dbReference type="AlphaFoldDB" id="A0AAU9S9I2"/>
<name>A0AAU9S9I2_THLAR</name>
<gene>
    <name evidence="2" type="ORF">TAV2_LOCUS12935</name>
</gene>
<dbReference type="EMBL" id="OU466860">
    <property type="protein sequence ID" value="CAH2060886.1"/>
    <property type="molecule type" value="Genomic_DNA"/>
</dbReference>
<evidence type="ECO:0000313" key="2">
    <source>
        <dbReference type="EMBL" id="CAH2060886.1"/>
    </source>
</evidence>
<evidence type="ECO:0008006" key="4">
    <source>
        <dbReference type="Google" id="ProtNLM"/>
    </source>
</evidence>
<dbReference type="PANTHER" id="PTHR47584">
    <property type="match status" value="1"/>
</dbReference>
<protein>
    <recommendedName>
        <fullName evidence="4">Myb/SANT-like domain-containing protein</fullName>
    </recommendedName>
</protein>
<feature type="region of interest" description="Disordered" evidence="1">
    <location>
        <begin position="91"/>
        <end position="181"/>
    </location>
</feature>
<accession>A0AAU9S9I2</accession>
<organism evidence="2 3">
    <name type="scientific">Thlaspi arvense</name>
    <name type="common">Field penny-cress</name>
    <dbReference type="NCBI Taxonomy" id="13288"/>
    <lineage>
        <taxon>Eukaryota</taxon>
        <taxon>Viridiplantae</taxon>
        <taxon>Streptophyta</taxon>
        <taxon>Embryophyta</taxon>
        <taxon>Tracheophyta</taxon>
        <taxon>Spermatophyta</taxon>
        <taxon>Magnoliopsida</taxon>
        <taxon>eudicotyledons</taxon>
        <taxon>Gunneridae</taxon>
        <taxon>Pentapetalae</taxon>
        <taxon>rosids</taxon>
        <taxon>malvids</taxon>
        <taxon>Brassicales</taxon>
        <taxon>Brassicaceae</taxon>
        <taxon>Thlaspideae</taxon>
        <taxon>Thlaspi</taxon>
    </lineage>
</organism>
<evidence type="ECO:0000256" key="1">
    <source>
        <dbReference type="SAM" id="MobiDB-lite"/>
    </source>
</evidence>
<dbReference type="InterPro" id="IPR045026">
    <property type="entry name" value="LIMYB"/>
</dbReference>
<evidence type="ECO:0000313" key="3">
    <source>
        <dbReference type="Proteomes" id="UP000836841"/>
    </source>
</evidence>
<dbReference type="PANTHER" id="PTHR47584:SF14">
    <property type="entry name" value="L10-INTERACTING MYB DOMAIN-CONTAINING PROTEIN-LIKE"/>
    <property type="match status" value="1"/>
</dbReference>
<reference evidence="2 3" key="1">
    <citation type="submission" date="2022-03" db="EMBL/GenBank/DDBJ databases">
        <authorList>
            <person name="Nunn A."/>
            <person name="Chopra R."/>
            <person name="Nunn A."/>
            <person name="Contreras Garrido A."/>
        </authorList>
    </citation>
    <scope>NUCLEOTIDE SEQUENCE [LARGE SCALE GENOMIC DNA]</scope>
</reference>